<proteinExistence type="predicted"/>
<name>A0A1H5TZP7_9ACTN</name>
<sequence>MECWAVDAGGSGTTVMIDGGERWRCGSVNPASVGPAAAEEQLASLFSELAERLGPRPAFGWLATATVDAGAPEPELSRLAGAATAAGLAGTLVISRDIVPLLAARPLRGRGVAVVCGTGSGFLAGDGAAAPVSVGGCEYLGSDEGSAFDIGLTGLRAAVRGADGRGRPTLLAEALTGRHGVSGGTVAELSRALAARSFPKAAVAALAPEVCRCWLDGDPVAAEVIGRAIGELVAGARAARDRAGLAGGTWSAVLSGGVPRGCAEFGAELARRISAELGAAAFPAVVDDPTRTVLSAARTYRGRFPDFLAGRWAWPRRLGGGR</sequence>
<dbReference type="Proteomes" id="UP000236754">
    <property type="component" value="Unassembled WGS sequence"/>
</dbReference>
<feature type="domain" description="ATPase BadF/BadG/BcrA/BcrD type" evidence="1">
    <location>
        <begin position="6"/>
        <end position="258"/>
    </location>
</feature>
<evidence type="ECO:0000313" key="2">
    <source>
        <dbReference type="EMBL" id="SEF67481.1"/>
    </source>
</evidence>
<dbReference type="InterPro" id="IPR002731">
    <property type="entry name" value="ATPase_BadF"/>
</dbReference>
<dbReference type="InterPro" id="IPR052519">
    <property type="entry name" value="Euk-type_GlcNAc_Kinase"/>
</dbReference>
<evidence type="ECO:0000313" key="3">
    <source>
        <dbReference type="Proteomes" id="UP000236754"/>
    </source>
</evidence>
<dbReference type="AlphaFoldDB" id="A0A1H5TZP7"/>
<dbReference type="Gene3D" id="3.30.420.40">
    <property type="match status" value="2"/>
</dbReference>
<dbReference type="PANTHER" id="PTHR43190:SF3">
    <property type="entry name" value="N-ACETYL-D-GLUCOSAMINE KINASE"/>
    <property type="match status" value="1"/>
</dbReference>
<dbReference type="SUPFAM" id="SSF53067">
    <property type="entry name" value="Actin-like ATPase domain"/>
    <property type="match status" value="1"/>
</dbReference>
<dbReference type="PANTHER" id="PTHR43190">
    <property type="entry name" value="N-ACETYL-D-GLUCOSAMINE KINASE"/>
    <property type="match status" value="1"/>
</dbReference>
<gene>
    <name evidence="2" type="ORF">SAMN05216223_101686</name>
</gene>
<organism evidence="2 3">
    <name type="scientific">Actinacidiphila yanglinensis</name>
    <dbReference type="NCBI Taxonomy" id="310779"/>
    <lineage>
        <taxon>Bacteria</taxon>
        <taxon>Bacillati</taxon>
        <taxon>Actinomycetota</taxon>
        <taxon>Actinomycetes</taxon>
        <taxon>Kitasatosporales</taxon>
        <taxon>Streptomycetaceae</taxon>
        <taxon>Actinacidiphila</taxon>
    </lineage>
</organism>
<reference evidence="2 3" key="1">
    <citation type="submission" date="2016-10" db="EMBL/GenBank/DDBJ databases">
        <authorList>
            <person name="de Groot N.N."/>
        </authorList>
    </citation>
    <scope>NUCLEOTIDE SEQUENCE [LARGE SCALE GENOMIC DNA]</scope>
    <source>
        <strain evidence="2 3">CGMCC 4.2023</strain>
    </source>
</reference>
<keyword evidence="3" id="KW-1185">Reference proteome</keyword>
<protein>
    <submittedName>
        <fullName evidence="2">BadF-type ATPase</fullName>
    </submittedName>
</protein>
<accession>A0A1H5TZP7</accession>
<dbReference type="EMBL" id="FNVU01000001">
    <property type="protein sequence ID" value="SEF67481.1"/>
    <property type="molecule type" value="Genomic_DNA"/>
</dbReference>
<dbReference type="RefSeq" id="WP_103884028.1">
    <property type="nucleotide sequence ID" value="NZ_FNVU01000001.1"/>
</dbReference>
<dbReference type="InterPro" id="IPR043129">
    <property type="entry name" value="ATPase_NBD"/>
</dbReference>
<dbReference type="OrthoDB" id="4138439at2"/>
<evidence type="ECO:0000259" key="1">
    <source>
        <dbReference type="Pfam" id="PF01869"/>
    </source>
</evidence>
<dbReference type="Pfam" id="PF01869">
    <property type="entry name" value="BcrAD_BadFG"/>
    <property type="match status" value="1"/>
</dbReference>